<keyword evidence="4" id="KW-0694">RNA-binding</keyword>
<feature type="region of interest" description="Disordered" evidence="5">
    <location>
        <begin position="108"/>
        <end position="143"/>
    </location>
</feature>
<evidence type="ECO:0000256" key="2">
    <source>
        <dbReference type="ARBA" id="ARBA00022728"/>
    </source>
</evidence>
<feature type="compositionally biased region" description="Polar residues" evidence="5">
    <location>
        <begin position="436"/>
        <end position="454"/>
    </location>
</feature>
<organism evidence="7 8">
    <name type="scientific">Lactuca virosa</name>
    <dbReference type="NCBI Taxonomy" id="75947"/>
    <lineage>
        <taxon>Eukaryota</taxon>
        <taxon>Viridiplantae</taxon>
        <taxon>Streptophyta</taxon>
        <taxon>Embryophyta</taxon>
        <taxon>Tracheophyta</taxon>
        <taxon>Spermatophyta</taxon>
        <taxon>Magnoliopsida</taxon>
        <taxon>eudicotyledons</taxon>
        <taxon>Gunneridae</taxon>
        <taxon>Pentapetalae</taxon>
        <taxon>asterids</taxon>
        <taxon>campanulids</taxon>
        <taxon>Asterales</taxon>
        <taxon>Asteraceae</taxon>
        <taxon>Cichorioideae</taxon>
        <taxon>Cichorieae</taxon>
        <taxon>Lactucinae</taxon>
        <taxon>Lactuca</taxon>
    </lineage>
</organism>
<feature type="compositionally biased region" description="Acidic residues" evidence="5">
    <location>
        <begin position="272"/>
        <end position="286"/>
    </location>
</feature>
<name>A0AAU9PTH2_9ASTR</name>
<accession>A0AAU9PTH2</accession>
<dbReference type="PANTHER" id="PTHR23147">
    <property type="entry name" value="SERINE/ARGININE RICH SPLICING FACTOR"/>
    <property type="match status" value="1"/>
</dbReference>
<feature type="region of interest" description="Disordered" evidence="5">
    <location>
        <begin position="1"/>
        <end position="21"/>
    </location>
</feature>
<evidence type="ECO:0000313" key="7">
    <source>
        <dbReference type="EMBL" id="CAH1453710.1"/>
    </source>
</evidence>
<dbReference type="AlphaFoldDB" id="A0AAU9PTH2"/>
<evidence type="ECO:0000256" key="1">
    <source>
        <dbReference type="ARBA" id="ARBA00022664"/>
    </source>
</evidence>
<reference evidence="7 8" key="1">
    <citation type="submission" date="2022-01" db="EMBL/GenBank/DDBJ databases">
        <authorList>
            <person name="Xiong W."/>
            <person name="Schranz E."/>
        </authorList>
    </citation>
    <scope>NUCLEOTIDE SEQUENCE [LARGE SCALE GENOMIC DNA]</scope>
</reference>
<protein>
    <recommendedName>
        <fullName evidence="6">RRM domain-containing protein</fullName>
    </recommendedName>
</protein>
<proteinExistence type="predicted"/>
<feature type="region of interest" description="Disordered" evidence="5">
    <location>
        <begin position="272"/>
        <end position="359"/>
    </location>
</feature>
<sequence length="497" mass="56191">MKRQGHPPPTGEWEEVRRRKQASRTYEGDDLTHFYVAGFSNGIRKDELHKSFTRFGKVVDVYLGGRKNYQQMNFAFVRFSDVTDAKALEDSLQGIKCRDMLLQVNISKHQRKKTKLPPPTQNRRTSRHAAPQPISPQTYGERDTRTFAQVITGNRNNQPNTPEIPIELNSNTQMSLWLSKSVLIGEPHSLDHISNLPAWILAIEGTKYLGGLNIAIRFGCSVDAKEYMEDRSRWNEWFKWLVRGDQHDIKYERTAWLKIMGVPLKPVPFDKVEEDSEDESDDDEGVSDTWMHEEDNEEEEGEFRPDNQPEVNKSAPAFTDFNINPEPPVMEENNGEEAEEPLVPNSVDASTGANTNIDDPRVEKGVAVDVPQNTCADLGNKMGEFISSDTSQEQVHIKTKNDIPRFGDFGSAKHLIPFGCFGPFLNNYPPVFTSPIAQNGTTQKSNSYLDSNSGGPKVKKRKKDKHGARSPSITFFTDSSVHINQCNQSSTLYIILT</sequence>
<dbReference type="InterPro" id="IPR050907">
    <property type="entry name" value="SRSF"/>
</dbReference>
<dbReference type="CDD" id="cd00590">
    <property type="entry name" value="RRM_SF"/>
    <property type="match status" value="1"/>
</dbReference>
<feature type="compositionally biased region" description="Basic residues" evidence="5">
    <location>
        <begin position="457"/>
        <end position="468"/>
    </location>
</feature>
<dbReference type="Gene3D" id="3.30.70.330">
    <property type="match status" value="1"/>
</dbReference>
<dbReference type="InterPro" id="IPR035979">
    <property type="entry name" value="RBD_domain_sf"/>
</dbReference>
<dbReference type="GO" id="GO:0006397">
    <property type="term" value="P:mRNA processing"/>
    <property type="evidence" value="ECO:0007669"/>
    <property type="project" value="UniProtKB-KW"/>
</dbReference>
<evidence type="ECO:0000256" key="5">
    <source>
        <dbReference type="SAM" id="MobiDB-lite"/>
    </source>
</evidence>
<dbReference type="InterPro" id="IPR012677">
    <property type="entry name" value="Nucleotide-bd_a/b_plait_sf"/>
</dbReference>
<keyword evidence="2" id="KW-0747">Spliceosome</keyword>
<comment type="caution">
    <text evidence="7">The sequence shown here is derived from an EMBL/GenBank/DDBJ whole genome shotgun (WGS) entry which is preliminary data.</text>
</comment>
<keyword evidence="3" id="KW-0508">mRNA splicing</keyword>
<feature type="compositionally biased region" description="Polar residues" evidence="5">
    <location>
        <begin position="347"/>
        <end position="357"/>
    </location>
</feature>
<keyword evidence="1" id="KW-0507">mRNA processing</keyword>
<evidence type="ECO:0000313" key="8">
    <source>
        <dbReference type="Proteomes" id="UP001157418"/>
    </source>
</evidence>
<dbReference type="SUPFAM" id="SSF54928">
    <property type="entry name" value="RNA-binding domain, RBD"/>
    <property type="match status" value="1"/>
</dbReference>
<evidence type="ECO:0000256" key="4">
    <source>
        <dbReference type="PROSITE-ProRule" id="PRU00176"/>
    </source>
</evidence>
<evidence type="ECO:0000256" key="3">
    <source>
        <dbReference type="ARBA" id="ARBA00023187"/>
    </source>
</evidence>
<dbReference type="EMBL" id="CAKMRJ010005745">
    <property type="protein sequence ID" value="CAH1453710.1"/>
    <property type="molecule type" value="Genomic_DNA"/>
</dbReference>
<feature type="region of interest" description="Disordered" evidence="5">
    <location>
        <begin position="436"/>
        <end position="470"/>
    </location>
</feature>
<feature type="compositionally biased region" description="Pro residues" evidence="5">
    <location>
        <begin position="1"/>
        <end position="10"/>
    </location>
</feature>
<dbReference type="GO" id="GO:0008380">
    <property type="term" value="P:RNA splicing"/>
    <property type="evidence" value="ECO:0007669"/>
    <property type="project" value="UniProtKB-KW"/>
</dbReference>
<dbReference type="InterPro" id="IPR000504">
    <property type="entry name" value="RRM_dom"/>
</dbReference>
<dbReference type="GO" id="GO:0005681">
    <property type="term" value="C:spliceosomal complex"/>
    <property type="evidence" value="ECO:0007669"/>
    <property type="project" value="UniProtKB-KW"/>
</dbReference>
<gene>
    <name evidence="7" type="ORF">LVIROSA_LOCUS38936</name>
</gene>
<dbReference type="GO" id="GO:0003723">
    <property type="term" value="F:RNA binding"/>
    <property type="evidence" value="ECO:0007669"/>
    <property type="project" value="UniProtKB-UniRule"/>
</dbReference>
<evidence type="ECO:0000259" key="6">
    <source>
        <dbReference type="PROSITE" id="PS50102"/>
    </source>
</evidence>
<dbReference type="Proteomes" id="UP001157418">
    <property type="component" value="Unassembled WGS sequence"/>
</dbReference>
<dbReference type="SMART" id="SM00360">
    <property type="entry name" value="RRM"/>
    <property type="match status" value="1"/>
</dbReference>
<feature type="domain" description="RRM" evidence="6">
    <location>
        <begin position="32"/>
        <end position="109"/>
    </location>
</feature>
<dbReference type="PROSITE" id="PS50102">
    <property type="entry name" value="RRM"/>
    <property type="match status" value="1"/>
</dbReference>
<keyword evidence="8" id="KW-1185">Reference proteome</keyword>
<dbReference type="Pfam" id="PF00076">
    <property type="entry name" value="RRM_1"/>
    <property type="match status" value="1"/>
</dbReference>